<proteinExistence type="predicted"/>
<evidence type="ECO:0000313" key="3">
    <source>
        <dbReference type="Proteomes" id="UP000005025"/>
    </source>
</evidence>
<evidence type="ECO:0000259" key="1">
    <source>
        <dbReference type="Pfam" id="PF14657"/>
    </source>
</evidence>
<dbReference type="InterPro" id="IPR028259">
    <property type="entry name" value="AP2-like_int_N"/>
</dbReference>
<reference evidence="2 3" key="1">
    <citation type="submission" date="2011-09" db="EMBL/GenBank/DDBJ databases">
        <authorList>
            <person name="Weinstock G."/>
            <person name="Sodergren E."/>
            <person name="Clifton S."/>
            <person name="Fulton L."/>
            <person name="Fulton B."/>
            <person name="Courtney L."/>
            <person name="Fronick C."/>
            <person name="Harrison M."/>
            <person name="Strong C."/>
            <person name="Farmer C."/>
            <person name="Delahaunty K."/>
            <person name="Markovic C."/>
            <person name="Hall O."/>
            <person name="Minx P."/>
            <person name="Tomlinson C."/>
            <person name="Mitreva M."/>
            <person name="Hou S."/>
            <person name="Chen J."/>
            <person name="Wollam A."/>
            <person name="Pepin K.H."/>
            <person name="Johnson M."/>
            <person name="Bhonagiri V."/>
            <person name="Zhang X."/>
            <person name="Suruliraj S."/>
            <person name="Warren W."/>
            <person name="Chinwalla A."/>
            <person name="Mardis E.R."/>
            <person name="Wilson R.K."/>
        </authorList>
    </citation>
    <scope>NUCLEOTIDE SEQUENCE [LARGE SCALE GENOMIC DNA]</scope>
    <source>
        <strain evidence="2 3">F0435</strain>
    </source>
</reference>
<accession>H1LGX1</accession>
<dbReference type="Pfam" id="PF14657">
    <property type="entry name" value="Arm-DNA-bind_4"/>
    <property type="match status" value="1"/>
</dbReference>
<sequence>MVSINKQGKLYQVRYSYKDINDRQYTKNKSGFRTKQDAQLYALQAIVDVNNRLALSLKQMTFAEYFDYWYKTYKMQSLQNDY</sequence>
<gene>
    <name evidence="2" type="ORF">HMPREF9104_01852</name>
</gene>
<name>H1LGX1_9LACO</name>
<evidence type="ECO:0000313" key="2">
    <source>
        <dbReference type="EMBL" id="EHO50751.1"/>
    </source>
</evidence>
<dbReference type="AlphaFoldDB" id="H1LGX1"/>
<dbReference type="PATRIC" id="fig|797516.3.peg.1661"/>
<dbReference type="EMBL" id="AGRJ01000160">
    <property type="protein sequence ID" value="EHO50751.1"/>
    <property type="molecule type" value="Genomic_DNA"/>
</dbReference>
<organism evidence="2 3">
    <name type="scientific">Lentilactobacillus kisonensis F0435</name>
    <dbReference type="NCBI Taxonomy" id="797516"/>
    <lineage>
        <taxon>Bacteria</taxon>
        <taxon>Bacillati</taxon>
        <taxon>Bacillota</taxon>
        <taxon>Bacilli</taxon>
        <taxon>Lactobacillales</taxon>
        <taxon>Lactobacillaceae</taxon>
        <taxon>Lentilactobacillus</taxon>
    </lineage>
</organism>
<feature type="domain" description="AP2-like integrase N-terminal" evidence="1">
    <location>
        <begin position="11"/>
        <end position="51"/>
    </location>
</feature>
<dbReference type="Proteomes" id="UP000005025">
    <property type="component" value="Unassembled WGS sequence"/>
</dbReference>
<comment type="caution">
    <text evidence="2">The sequence shown here is derived from an EMBL/GenBank/DDBJ whole genome shotgun (WGS) entry which is preliminary data.</text>
</comment>
<dbReference type="RefSeq" id="WP_008857022.1">
    <property type="nucleotide sequence ID" value="NZ_JH591043.1"/>
</dbReference>
<dbReference type="STRING" id="797516.HMPREF9104_01852"/>
<dbReference type="HOGENOM" id="CLU_186171_0_0_9"/>
<protein>
    <recommendedName>
        <fullName evidence="1">AP2-like integrase N-terminal domain-containing protein</fullName>
    </recommendedName>
</protein>